<dbReference type="Pfam" id="PF08818">
    <property type="entry name" value="DUF1801"/>
    <property type="match status" value="1"/>
</dbReference>
<dbReference type="Gene3D" id="3.90.1150.200">
    <property type="match status" value="1"/>
</dbReference>
<dbReference type="EMBL" id="FOHA01000001">
    <property type="protein sequence ID" value="SER52000.1"/>
    <property type="molecule type" value="Genomic_DNA"/>
</dbReference>
<sequence length="123" mass="14497">METFADYLATIDQEDHRARTEEVLNWVMEKFPDLKTKIAWNQPMFTDHETFILGFSVSKKHLAVSPEAAGITHFSEAIQKAGYDHTKNLLRFPWEQPIDYSLLEQMIQFNRLDKADCSTFWRK</sequence>
<evidence type="ECO:0000313" key="3">
    <source>
        <dbReference type="Proteomes" id="UP000198948"/>
    </source>
</evidence>
<evidence type="ECO:0000313" key="2">
    <source>
        <dbReference type="EMBL" id="SER52000.1"/>
    </source>
</evidence>
<proteinExistence type="predicted"/>
<dbReference type="STRING" id="142588.SAMN04488559_101155"/>
<evidence type="ECO:0000259" key="1">
    <source>
        <dbReference type="Pfam" id="PF08818"/>
    </source>
</evidence>
<reference evidence="2 3" key="1">
    <citation type="submission" date="2016-10" db="EMBL/GenBank/DDBJ databases">
        <authorList>
            <person name="de Groot N.N."/>
        </authorList>
    </citation>
    <scope>NUCLEOTIDE SEQUENCE [LARGE SCALE GENOMIC DNA]</scope>
    <source>
        <strain evidence="2 3">DSM 13760</strain>
    </source>
</reference>
<protein>
    <recommendedName>
        <fullName evidence="1">YdhG-like domain-containing protein</fullName>
    </recommendedName>
</protein>
<dbReference type="SUPFAM" id="SSF159888">
    <property type="entry name" value="YdhG-like"/>
    <property type="match status" value="1"/>
</dbReference>
<dbReference type="AlphaFoldDB" id="A0A1H9PV52"/>
<dbReference type="OrthoDB" id="384795at2"/>
<dbReference type="RefSeq" id="WP_092649310.1">
    <property type="nucleotide sequence ID" value="NZ_FOHA01000001.1"/>
</dbReference>
<organism evidence="2 3">
    <name type="scientific">Isobaculum melis</name>
    <dbReference type="NCBI Taxonomy" id="142588"/>
    <lineage>
        <taxon>Bacteria</taxon>
        <taxon>Bacillati</taxon>
        <taxon>Bacillota</taxon>
        <taxon>Bacilli</taxon>
        <taxon>Lactobacillales</taxon>
        <taxon>Carnobacteriaceae</taxon>
        <taxon>Isobaculum</taxon>
    </lineage>
</organism>
<keyword evidence="3" id="KW-1185">Reference proteome</keyword>
<dbReference type="InterPro" id="IPR014922">
    <property type="entry name" value="YdhG-like"/>
</dbReference>
<gene>
    <name evidence="2" type="ORF">SAMN04488559_101155</name>
</gene>
<name>A0A1H9PV52_9LACT</name>
<feature type="domain" description="YdhG-like" evidence="1">
    <location>
        <begin position="16"/>
        <end position="109"/>
    </location>
</feature>
<accession>A0A1H9PV52</accession>
<dbReference type="Proteomes" id="UP000198948">
    <property type="component" value="Unassembled WGS sequence"/>
</dbReference>